<dbReference type="EMBL" id="CAJNOO010008030">
    <property type="protein sequence ID" value="CAF1477116.1"/>
    <property type="molecule type" value="Genomic_DNA"/>
</dbReference>
<organism evidence="1 2">
    <name type="scientific">Rotaria sordida</name>
    <dbReference type="NCBI Taxonomy" id="392033"/>
    <lineage>
        <taxon>Eukaryota</taxon>
        <taxon>Metazoa</taxon>
        <taxon>Spiralia</taxon>
        <taxon>Gnathifera</taxon>
        <taxon>Rotifera</taxon>
        <taxon>Eurotatoria</taxon>
        <taxon>Bdelloidea</taxon>
        <taxon>Philodinida</taxon>
        <taxon>Philodinidae</taxon>
        <taxon>Rotaria</taxon>
    </lineage>
</organism>
<evidence type="ECO:0000313" key="1">
    <source>
        <dbReference type="EMBL" id="CAF1477116.1"/>
    </source>
</evidence>
<name>A0A815RMP2_9BILA</name>
<dbReference type="InterPro" id="IPR017853">
    <property type="entry name" value="GH"/>
</dbReference>
<dbReference type="Gene3D" id="3.20.20.80">
    <property type="entry name" value="Glycosidases"/>
    <property type="match status" value="2"/>
</dbReference>
<dbReference type="Proteomes" id="UP000663882">
    <property type="component" value="Unassembled WGS sequence"/>
</dbReference>
<dbReference type="OrthoDB" id="204980at2759"/>
<reference evidence="1" key="1">
    <citation type="submission" date="2021-02" db="EMBL/GenBank/DDBJ databases">
        <authorList>
            <person name="Nowell W R."/>
        </authorList>
    </citation>
    <scope>NUCLEOTIDE SEQUENCE</scope>
</reference>
<comment type="caution">
    <text evidence="1">The sequence shown here is derived from an EMBL/GenBank/DDBJ whole genome shotgun (WGS) entry which is preliminary data.</text>
</comment>
<feature type="non-terminal residue" evidence="1">
    <location>
        <position position="1"/>
    </location>
</feature>
<protein>
    <submittedName>
        <fullName evidence="1">Uncharacterized protein</fullName>
    </submittedName>
</protein>
<accession>A0A815RMP2</accession>
<proteinExistence type="predicted"/>
<dbReference type="SUPFAM" id="SSF51445">
    <property type="entry name" value="(Trans)glycosidases"/>
    <property type="match status" value="2"/>
</dbReference>
<dbReference type="AlphaFoldDB" id="A0A815RMP2"/>
<evidence type="ECO:0000313" key="2">
    <source>
        <dbReference type="Proteomes" id="UP000663882"/>
    </source>
</evidence>
<sequence length="370" mass="42705">MVKKLHKAGIDVSLDVTYNYTGEGNQFGPTLLLKGIDNGSYYRLIEHDKRYYFDYTGCDNTLNCRLPNICMLMDSVSYNEKHNYMNDENNYDGESYNRSWNCYIEDSKDDPHINKLRDGLGRTQCKFTQKLIRLRHQYPVFFFVDVHGFMVNQLNQQHDYAKSFDVFNNRRSTCSRSSFDRQFIDNSFYIIFNGYHQYINYKLPDTSKHKVITVGDKGKIYLVDILIMSKTVEPLAEFLPVADVQVGMSKSEISSTTISTDCLGPCVAFLLHFRRGNTKSCFLTHYSFDDDESDLPVGNILVLMLNYICDNFKTKTGITPLETDSETSILHLLVAGGAKKEADKIKNTLAQLNYQPWNIKDIVINPDDFY</sequence>
<dbReference type="PANTHER" id="PTHR43002">
    <property type="entry name" value="GLYCOGEN DEBRANCHING ENZYME"/>
    <property type="match status" value="1"/>
</dbReference>
<gene>
    <name evidence="1" type="ORF">RFH988_LOCUS37820</name>
</gene>